<protein>
    <submittedName>
        <fullName evidence="6">Autophagy-related protein 18a</fullName>
    </submittedName>
</protein>
<comment type="similarity">
    <text evidence="4">Belongs to the WD repeat PROPPIN family.</text>
</comment>
<feature type="compositionally biased region" description="Basic and acidic residues" evidence="5">
    <location>
        <begin position="30"/>
        <end position="43"/>
    </location>
</feature>
<dbReference type="InterPro" id="IPR036322">
    <property type="entry name" value="WD40_repeat_dom_sf"/>
</dbReference>
<accession>A0A438F3C5</accession>
<dbReference type="SMART" id="SM00320">
    <property type="entry name" value="WD40"/>
    <property type="match status" value="2"/>
</dbReference>
<dbReference type="AlphaFoldDB" id="A0A438F3C5"/>
<gene>
    <name evidence="6" type="primary">ATG18A_2</name>
    <name evidence="6" type="ORF">CK203_071420</name>
</gene>
<sequence>MATLSAFSTPSPPWPNPNPSSDPNPNAKSDLPDHEERSQRTELEDVDSPPNSRPTQNFNPNIQDGRLSPSSVPSLLHISFNQDYGCFATGTDRGFRVYTCDPFREIFRRDLDRGGGIGVVEMRLVSNLMALVGGGSDPQYPLNKVMIWDDYESRCIGELSFRSEVRAVRLQLDRIVVVLEQKIFVYNFADLKLLHQMETIANPKGLCAVSQVAGSIVLVCPGLQKGQVRVEHYASKRTKFIAAHESRIASFALSMDGQLLATASSKGTLVRIYNTMDGVLLQEVLSPFLVPSVGLELGTSHNPTPNLYAVALSLLARLHGPCCIIWSQAAHCAEACPYKDAEQFMEKETENRGEVITILPVSLTIGDILQITGYLMQLRRGADRAEIYSMAFSSTAQWLVVSSDKGTVHVFSLKVNLASPGNDKSRGASNSNLAVPSSTSSLSFIKGVLPKYFSSEWSVAQFRLPEGSQYIVAFGHQKNTVVILGMDGSFYRCQFDAVSGGEMIQLEYHNFLKPENAM</sequence>
<evidence type="ECO:0000313" key="7">
    <source>
        <dbReference type="Proteomes" id="UP000288805"/>
    </source>
</evidence>
<feature type="compositionally biased region" description="Pro residues" evidence="5">
    <location>
        <begin position="10"/>
        <end position="22"/>
    </location>
</feature>
<dbReference type="Gene3D" id="2.130.10.10">
    <property type="entry name" value="YVTN repeat-like/Quinoprotein amine dehydrogenase"/>
    <property type="match status" value="1"/>
</dbReference>
<name>A0A438F3C5_VITVI</name>
<proteinExistence type="inferred from homology"/>
<dbReference type="GO" id="GO:0034045">
    <property type="term" value="C:phagophore assembly site membrane"/>
    <property type="evidence" value="ECO:0007669"/>
    <property type="project" value="UniProtKB-SubCell"/>
</dbReference>
<keyword evidence="2" id="KW-0853">WD repeat</keyword>
<organism evidence="6 7">
    <name type="scientific">Vitis vinifera</name>
    <name type="common">Grape</name>
    <dbReference type="NCBI Taxonomy" id="29760"/>
    <lineage>
        <taxon>Eukaryota</taxon>
        <taxon>Viridiplantae</taxon>
        <taxon>Streptophyta</taxon>
        <taxon>Embryophyta</taxon>
        <taxon>Tracheophyta</taxon>
        <taxon>Spermatophyta</taxon>
        <taxon>Magnoliopsida</taxon>
        <taxon>eudicotyledons</taxon>
        <taxon>Gunneridae</taxon>
        <taxon>Pentapetalae</taxon>
        <taxon>rosids</taxon>
        <taxon>Vitales</taxon>
        <taxon>Vitaceae</taxon>
        <taxon>Viteae</taxon>
        <taxon>Vitis</taxon>
    </lineage>
</organism>
<feature type="compositionally biased region" description="Polar residues" evidence="5">
    <location>
        <begin position="49"/>
        <end position="66"/>
    </location>
</feature>
<evidence type="ECO:0000256" key="4">
    <source>
        <dbReference type="ARBA" id="ARBA00025740"/>
    </source>
</evidence>
<evidence type="ECO:0000256" key="1">
    <source>
        <dbReference type="ARBA" id="ARBA00004623"/>
    </source>
</evidence>
<keyword evidence="3" id="KW-0677">Repeat</keyword>
<dbReference type="PANTHER" id="PTHR11227">
    <property type="entry name" value="WD-REPEAT PROTEIN INTERACTING WITH PHOSPHOINOSIDES WIPI -RELATED"/>
    <property type="match status" value="1"/>
</dbReference>
<dbReference type="Pfam" id="PF00400">
    <property type="entry name" value="WD40"/>
    <property type="match status" value="1"/>
</dbReference>
<evidence type="ECO:0000313" key="6">
    <source>
        <dbReference type="EMBL" id="RVW54520.1"/>
    </source>
</evidence>
<dbReference type="Pfam" id="PF21032">
    <property type="entry name" value="PROPPIN"/>
    <property type="match status" value="1"/>
</dbReference>
<comment type="caution">
    <text evidence="6">The sequence shown here is derived from an EMBL/GenBank/DDBJ whole genome shotgun (WGS) entry which is preliminary data.</text>
</comment>
<evidence type="ECO:0000256" key="5">
    <source>
        <dbReference type="SAM" id="MobiDB-lite"/>
    </source>
</evidence>
<dbReference type="EMBL" id="QGNW01001126">
    <property type="protein sequence ID" value="RVW54520.1"/>
    <property type="molecule type" value="Genomic_DNA"/>
</dbReference>
<evidence type="ECO:0000256" key="3">
    <source>
        <dbReference type="ARBA" id="ARBA00022737"/>
    </source>
</evidence>
<evidence type="ECO:0000256" key="2">
    <source>
        <dbReference type="ARBA" id="ARBA00022574"/>
    </source>
</evidence>
<reference evidence="6 7" key="1">
    <citation type="journal article" date="2018" name="PLoS Genet.">
        <title>Population sequencing reveals clonal diversity and ancestral inbreeding in the grapevine cultivar Chardonnay.</title>
        <authorList>
            <person name="Roach M.J."/>
            <person name="Johnson D.L."/>
            <person name="Bohlmann J."/>
            <person name="van Vuuren H.J."/>
            <person name="Jones S.J."/>
            <person name="Pretorius I.S."/>
            <person name="Schmidt S.A."/>
            <person name="Borneman A.R."/>
        </authorList>
    </citation>
    <scope>NUCLEOTIDE SEQUENCE [LARGE SCALE GENOMIC DNA]</scope>
    <source>
        <strain evidence="7">cv. Chardonnay</strain>
        <tissue evidence="6">Leaf</tissue>
    </source>
</reference>
<dbReference type="SUPFAM" id="SSF50978">
    <property type="entry name" value="WD40 repeat-like"/>
    <property type="match status" value="1"/>
</dbReference>
<dbReference type="FunFam" id="2.130.10.10:FF:001083">
    <property type="entry name" value="Autophagy-related protein 18a isoform A"/>
    <property type="match status" value="1"/>
</dbReference>
<dbReference type="InterPro" id="IPR015943">
    <property type="entry name" value="WD40/YVTN_repeat-like_dom_sf"/>
</dbReference>
<dbReference type="Proteomes" id="UP000288805">
    <property type="component" value="Unassembled WGS sequence"/>
</dbReference>
<dbReference type="InterPro" id="IPR001680">
    <property type="entry name" value="WD40_rpt"/>
</dbReference>
<dbReference type="InterPro" id="IPR048720">
    <property type="entry name" value="PROPPIN"/>
</dbReference>
<feature type="region of interest" description="Disordered" evidence="5">
    <location>
        <begin position="1"/>
        <end position="66"/>
    </location>
</feature>
<comment type="subcellular location">
    <subcellularLocation>
        <location evidence="1">Preautophagosomal structure membrane</location>
        <topology evidence="1">Peripheral membrane protein</topology>
    </subcellularLocation>
</comment>